<feature type="transmembrane region" description="Helical" evidence="7">
    <location>
        <begin position="379"/>
        <end position="401"/>
    </location>
</feature>
<dbReference type="PANTHER" id="PTHR43791">
    <property type="entry name" value="PERMEASE-RELATED"/>
    <property type="match status" value="1"/>
</dbReference>
<feature type="transmembrane region" description="Helical" evidence="7">
    <location>
        <begin position="221"/>
        <end position="241"/>
    </location>
</feature>
<keyword evidence="4 7" id="KW-1133">Transmembrane helix</keyword>
<keyword evidence="2" id="KW-0813">Transport</keyword>
<evidence type="ECO:0000256" key="3">
    <source>
        <dbReference type="ARBA" id="ARBA00022692"/>
    </source>
</evidence>
<evidence type="ECO:0000313" key="8">
    <source>
        <dbReference type="EMBL" id="KAF2090237.1"/>
    </source>
</evidence>
<sequence>MADDAEHVGRGADGAVVELSEREEKATIEAAFKDDAVGDVDTIAFTKEEESRAMRKVDWAVLPLLCFVFFFQYLDKQTLSYASVFGLIDDLDLTGTQYSMQTTIFYIGQLISEYPFIYLQSRLPLVKFVGTTIIIWGGICMCLAAPTSYSGFTAVRFLLGFCEGAVSPSFVTISSIWYRKDEHATRIGCWITMNGLAQVVGCLLMYGIAENASLPLAPWRTLFLICGALTSFFGCCFYVLMPSGPDNAWFLSAREKQILAARLARDHEGGDKTNFSLPQLKEALTDVRSWFSFAFGVLVCMQSPVLTFASLVIKSIGYTKFQTILYTAPSGAVQILMIWVGILGCWLLPRNRCVVVLLVIIPPFVGNILLLRLTVSDGWGLIVASWLASCISAVMAVLLSLGASNIKGNTKRAVVNTMFFIGYCAALIGAPQLWTKGPRYFEGVVTGVVTWCLLVVAVVSYWLLCWRENRRRDLLSTDPVRFRKGQDVTDREDLAFRYSY</sequence>
<feature type="transmembrane region" description="Helical" evidence="7">
    <location>
        <begin position="57"/>
        <end position="74"/>
    </location>
</feature>
<dbReference type="Proteomes" id="UP000799776">
    <property type="component" value="Unassembled WGS sequence"/>
</dbReference>
<dbReference type="GO" id="GO:0016020">
    <property type="term" value="C:membrane"/>
    <property type="evidence" value="ECO:0007669"/>
    <property type="project" value="UniProtKB-SubCell"/>
</dbReference>
<dbReference type="PANTHER" id="PTHR43791:SF103">
    <property type="entry name" value="MAJOR FACILITATOR SUPERFAMILY (MFS) PROFILE DOMAIN-CONTAINING PROTEIN-RELATED"/>
    <property type="match status" value="1"/>
</dbReference>
<dbReference type="GO" id="GO:0022857">
    <property type="term" value="F:transmembrane transporter activity"/>
    <property type="evidence" value="ECO:0007669"/>
    <property type="project" value="InterPro"/>
</dbReference>
<feature type="transmembrane region" description="Helical" evidence="7">
    <location>
        <begin position="413"/>
        <end position="434"/>
    </location>
</feature>
<comment type="caution">
    <text evidence="8">The sequence shown here is derived from an EMBL/GenBank/DDBJ whole genome shotgun (WGS) entry which is preliminary data.</text>
</comment>
<dbReference type="InterPro" id="IPR011701">
    <property type="entry name" value="MFS"/>
</dbReference>
<evidence type="ECO:0000256" key="2">
    <source>
        <dbReference type="ARBA" id="ARBA00022448"/>
    </source>
</evidence>
<dbReference type="FunFam" id="1.20.1250.20:FF:000064">
    <property type="entry name" value="MFS allantoate transporter"/>
    <property type="match status" value="1"/>
</dbReference>
<dbReference type="AlphaFoldDB" id="A0A9P4M0J3"/>
<feature type="transmembrane region" description="Helical" evidence="7">
    <location>
        <begin position="290"/>
        <end position="313"/>
    </location>
</feature>
<reference evidence="8" key="1">
    <citation type="journal article" date="2020" name="Stud. Mycol.">
        <title>101 Dothideomycetes genomes: a test case for predicting lifestyles and emergence of pathogens.</title>
        <authorList>
            <person name="Haridas S."/>
            <person name="Albert R."/>
            <person name="Binder M."/>
            <person name="Bloem J."/>
            <person name="Labutti K."/>
            <person name="Salamov A."/>
            <person name="Andreopoulos B."/>
            <person name="Baker S."/>
            <person name="Barry K."/>
            <person name="Bills G."/>
            <person name="Bluhm B."/>
            <person name="Cannon C."/>
            <person name="Castanera R."/>
            <person name="Culley D."/>
            <person name="Daum C."/>
            <person name="Ezra D."/>
            <person name="Gonzalez J."/>
            <person name="Henrissat B."/>
            <person name="Kuo A."/>
            <person name="Liang C."/>
            <person name="Lipzen A."/>
            <person name="Lutzoni F."/>
            <person name="Magnuson J."/>
            <person name="Mondo S."/>
            <person name="Nolan M."/>
            <person name="Ohm R."/>
            <person name="Pangilinan J."/>
            <person name="Park H.-J."/>
            <person name="Ramirez L."/>
            <person name="Alfaro M."/>
            <person name="Sun H."/>
            <person name="Tritt A."/>
            <person name="Yoshinaga Y."/>
            <person name="Zwiers L.-H."/>
            <person name="Turgeon B."/>
            <person name="Goodwin S."/>
            <person name="Spatafora J."/>
            <person name="Crous P."/>
            <person name="Grigoriev I."/>
        </authorList>
    </citation>
    <scope>NUCLEOTIDE SEQUENCE</scope>
    <source>
        <strain evidence="8">CBS 121410</strain>
    </source>
</reference>
<feature type="transmembrane region" description="Helical" evidence="7">
    <location>
        <begin position="128"/>
        <end position="149"/>
    </location>
</feature>
<comment type="subcellular location">
    <subcellularLocation>
        <location evidence="1">Membrane</location>
        <topology evidence="1">Multi-pass membrane protein</topology>
    </subcellularLocation>
</comment>
<evidence type="ECO:0000256" key="7">
    <source>
        <dbReference type="SAM" id="Phobius"/>
    </source>
</evidence>
<proteinExistence type="inferred from homology"/>
<evidence type="ECO:0000256" key="6">
    <source>
        <dbReference type="ARBA" id="ARBA00037968"/>
    </source>
</evidence>
<evidence type="ECO:0000313" key="9">
    <source>
        <dbReference type="Proteomes" id="UP000799776"/>
    </source>
</evidence>
<dbReference type="Pfam" id="PF07690">
    <property type="entry name" value="MFS_1"/>
    <property type="match status" value="1"/>
</dbReference>
<feature type="transmembrane region" description="Helical" evidence="7">
    <location>
        <begin position="440"/>
        <end position="464"/>
    </location>
</feature>
<keyword evidence="9" id="KW-1185">Reference proteome</keyword>
<comment type="similarity">
    <text evidence="6">Belongs to the major facilitator superfamily. Allantoate permease family.</text>
</comment>
<dbReference type="Gene3D" id="1.20.1250.20">
    <property type="entry name" value="MFS general substrate transporter like domains"/>
    <property type="match status" value="1"/>
</dbReference>
<dbReference type="EMBL" id="ML978713">
    <property type="protein sequence ID" value="KAF2090237.1"/>
    <property type="molecule type" value="Genomic_DNA"/>
</dbReference>
<feature type="transmembrane region" description="Helical" evidence="7">
    <location>
        <begin position="325"/>
        <end position="347"/>
    </location>
</feature>
<dbReference type="SUPFAM" id="SSF103473">
    <property type="entry name" value="MFS general substrate transporter"/>
    <property type="match status" value="1"/>
</dbReference>
<feature type="transmembrane region" description="Helical" evidence="7">
    <location>
        <begin position="354"/>
        <end position="373"/>
    </location>
</feature>
<evidence type="ECO:0000256" key="4">
    <source>
        <dbReference type="ARBA" id="ARBA00022989"/>
    </source>
</evidence>
<accession>A0A9P4M0J3</accession>
<gene>
    <name evidence="8" type="ORF">K490DRAFT_35515</name>
</gene>
<keyword evidence="3 7" id="KW-0812">Transmembrane</keyword>
<protein>
    <submittedName>
        <fullName evidence="8">Allantoate permease</fullName>
    </submittedName>
</protein>
<name>A0A9P4M0J3_9PEZI</name>
<evidence type="ECO:0000256" key="5">
    <source>
        <dbReference type="ARBA" id="ARBA00023136"/>
    </source>
</evidence>
<dbReference type="OrthoDB" id="6730379at2759"/>
<feature type="transmembrane region" description="Helical" evidence="7">
    <location>
        <begin position="190"/>
        <end position="209"/>
    </location>
</feature>
<organism evidence="8 9">
    <name type="scientific">Saccharata proteae CBS 121410</name>
    <dbReference type="NCBI Taxonomy" id="1314787"/>
    <lineage>
        <taxon>Eukaryota</taxon>
        <taxon>Fungi</taxon>
        <taxon>Dikarya</taxon>
        <taxon>Ascomycota</taxon>
        <taxon>Pezizomycotina</taxon>
        <taxon>Dothideomycetes</taxon>
        <taxon>Dothideomycetes incertae sedis</taxon>
        <taxon>Botryosphaeriales</taxon>
        <taxon>Saccharataceae</taxon>
        <taxon>Saccharata</taxon>
    </lineage>
</organism>
<dbReference type="InterPro" id="IPR036259">
    <property type="entry name" value="MFS_trans_sf"/>
</dbReference>
<feature type="transmembrane region" description="Helical" evidence="7">
    <location>
        <begin position="98"/>
        <end position="116"/>
    </location>
</feature>
<keyword evidence="5 7" id="KW-0472">Membrane</keyword>
<evidence type="ECO:0000256" key="1">
    <source>
        <dbReference type="ARBA" id="ARBA00004141"/>
    </source>
</evidence>
<feature type="transmembrane region" description="Helical" evidence="7">
    <location>
        <begin position="155"/>
        <end position="178"/>
    </location>
</feature>